<evidence type="ECO:0000256" key="2">
    <source>
        <dbReference type="ARBA" id="ARBA00009819"/>
    </source>
</evidence>
<dbReference type="GO" id="GO:0046872">
    <property type="term" value="F:metal ion binding"/>
    <property type="evidence" value="ECO:0007669"/>
    <property type="project" value="UniProtKB-UniRule"/>
</dbReference>
<evidence type="ECO:0000256" key="12">
    <source>
        <dbReference type="ARBA" id="ARBA00023136"/>
    </source>
</evidence>
<dbReference type="EMBL" id="VUNG01000035">
    <property type="protein sequence ID" value="MST85350.1"/>
    <property type="molecule type" value="Genomic_DNA"/>
</dbReference>
<feature type="transmembrane region" description="Helical" evidence="13">
    <location>
        <begin position="444"/>
        <end position="467"/>
    </location>
</feature>
<comment type="subcellular location">
    <subcellularLocation>
        <location evidence="1">Cell inner membrane</location>
        <topology evidence="1">Multi-pass membrane protein</topology>
    </subcellularLocation>
</comment>
<keyword evidence="4 13" id="KW-1003">Cell membrane</keyword>
<feature type="transmembrane region" description="Helical" evidence="13">
    <location>
        <begin position="20"/>
        <end position="41"/>
    </location>
</feature>
<dbReference type="GO" id="GO:0019646">
    <property type="term" value="P:aerobic electron transport chain"/>
    <property type="evidence" value="ECO:0007669"/>
    <property type="project" value="InterPro"/>
</dbReference>
<keyword evidence="12 13" id="KW-0472">Membrane</keyword>
<evidence type="ECO:0000313" key="15">
    <source>
        <dbReference type="Proteomes" id="UP000438914"/>
    </source>
</evidence>
<dbReference type="Proteomes" id="UP000438914">
    <property type="component" value="Unassembled WGS sequence"/>
</dbReference>
<dbReference type="PANTHER" id="PTHR30365">
    <property type="entry name" value="CYTOCHROME D UBIQUINOL OXIDASE"/>
    <property type="match status" value="1"/>
</dbReference>
<dbReference type="AlphaFoldDB" id="A0A7K0KIP9"/>
<evidence type="ECO:0000256" key="13">
    <source>
        <dbReference type="PIRNR" id="PIRNR006446"/>
    </source>
</evidence>
<dbReference type="RefSeq" id="WP_154534938.1">
    <property type="nucleotide sequence ID" value="NZ_VUNG01000035.1"/>
</dbReference>
<keyword evidence="5" id="KW-0997">Cell inner membrane</keyword>
<feature type="transmembrane region" description="Helical" evidence="13">
    <location>
        <begin position="101"/>
        <end position="126"/>
    </location>
</feature>
<dbReference type="InterPro" id="IPR002585">
    <property type="entry name" value="Cyt-d_ubiquinol_oxidase_su_1"/>
</dbReference>
<dbReference type="GO" id="GO:0009055">
    <property type="term" value="F:electron transfer activity"/>
    <property type="evidence" value="ECO:0007669"/>
    <property type="project" value="UniProtKB-UniRule"/>
</dbReference>
<evidence type="ECO:0000256" key="10">
    <source>
        <dbReference type="ARBA" id="ARBA00022989"/>
    </source>
</evidence>
<protein>
    <submittedName>
        <fullName evidence="14">Cytochrome ubiquinol oxidase subunit I</fullName>
    </submittedName>
</protein>
<keyword evidence="11 13" id="KW-0408">Iron</keyword>
<gene>
    <name evidence="14" type="ORF">FYJ73_11855</name>
</gene>
<evidence type="ECO:0000256" key="11">
    <source>
        <dbReference type="ARBA" id="ARBA00023004"/>
    </source>
</evidence>
<name>A0A7K0KIP9_9BACT</name>
<evidence type="ECO:0000256" key="7">
    <source>
        <dbReference type="ARBA" id="ARBA00022692"/>
    </source>
</evidence>
<dbReference type="Pfam" id="PF01654">
    <property type="entry name" value="Cyt_bd_oxida_I"/>
    <property type="match status" value="1"/>
</dbReference>
<dbReference type="PANTHER" id="PTHR30365:SF0">
    <property type="entry name" value="CYTOCHROME BD-I UBIQUINOL OXIDASE SUBUNIT 1"/>
    <property type="match status" value="1"/>
</dbReference>
<comment type="caution">
    <text evidence="14">The sequence shown here is derived from an EMBL/GenBank/DDBJ whole genome shotgun (WGS) entry which is preliminary data.</text>
</comment>
<feature type="transmembrane region" description="Helical" evidence="13">
    <location>
        <begin position="487"/>
        <end position="511"/>
    </location>
</feature>
<keyword evidence="8 13" id="KW-0479">Metal-binding</keyword>
<sequence>MTNLLLDISTGTVDWARAQFALTAIYHWLFVPLTLGLALIMGIVETCYYRTGKAFWKEAARFWQRLFGVNFAMGVATGIILEFEFGTNWSNYSWMVGDIFGAPLAIEGIVAFFMESTFVAVMFFGWNKVSRGFHLASTWLTGLGATISAWWILVANAWMQYPIGQEFNPDTMRFEMTSFANVALSPFAVDKFCHTVTTSWIIGAAFTVAVSAWYLLKQRNTQLARQSIKIGAIVGLVATLLGALTGDNSAYMVAQTQPMKLAAMEGLYNGGTHQGLSVVALPGPFSQPDYENDVEPPYRIAVPNMLSILATHHADGYVPGVNDLLSGFTRPDGSKEPSAREKMTRGRRAIANLAQYRQLMTAAKTGKGDTAAAKAQAQKILPQLKADMPYFGYGYIKDVHHLVPNIPISFFAFRTMVGIGCLFILFFLVVLHYIYRLDISKPRWLLIAAIVMLPLAYIGSEAGWVVAEVGRQPWTIQDMLPVGAAVSGVSSGSIATTFFVFLFLFTTMLAVEISILCKQIKNYNFE</sequence>
<keyword evidence="15" id="KW-1185">Reference proteome</keyword>
<evidence type="ECO:0000256" key="6">
    <source>
        <dbReference type="ARBA" id="ARBA00022617"/>
    </source>
</evidence>
<proteinExistence type="inferred from homology"/>
<dbReference type="PIRSF" id="PIRSF006446">
    <property type="entry name" value="Cyt_quinol_oxidase_1"/>
    <property type="match status" value="1"/>
</dbReference>
<evidence type="ECO:0000256" key="8">
    <source>
        <dbReference type="ARBA" id="ARBA00022723"/>
    </source>
</evidence>
<keyword evidence="9 13" id="KW-0249">Electron transport</keyword>
<feature type="transmembrane region" description="Helical" evidence="13">
    <location>
        <begin position="138"/>
        <end position="159"/>
    </location>
</feature>
<feature type="transmembrane region" description="Helical" evidence="13">
    <location>
        <begin position="197"/>
        <end position="216"/>
    </location>
</feature>
<evidence type="ECO:0000256" key="5">
    <source>
        <dbReference type="ARBA" id="ARBA00022519"/>
    </source>
</evidence>
<keyword evidence="6 13" id="KW-0349">Heme</keyword>
<dbReference type="GO" id="GO:0016682">
    <property type="term" value="F:oxidoreductase activity, acting on diphenols and related substances as donors, oxygen as acceptor"/>
    <property type="evidence" value="ECO:0007669"/>
    <property type="project" value="TreeGrafter"/>
</dbReference>
<accession>A0A7K0KIP9</accession>
<comment type="similarity">
    <text evidence="2 13">Belongs to the cytochrome ubiquinol oxidase subunit 1 family.</text>
</comment>
<reference evidence="14 15" key="1">
    <citation type="submission" date="2019-08" db="EMBL/GenBank/DDBJ databases">
        <title>In-depth cultivation of the pig gut microbiome towards novel bacterial diversity and tailored functional studies.</title>
        <authorList>
            <person name="Wylensek D."/>
            <person name="Hitch T.C.A."/>
            <person name="Clavel T."/>
        </authorList>
    </citation>
    <scope>NUCLEOTIDE SEQUENCE [LARGE SCALE GENOMIC DNA]</scope>
    <source>
        <strain evidence="14 15">LKV-178-WT-2A</strain>
    </source>
</reference>
<evidence type="ECO:0000313" key="14">
    <source>
        <dbReference type="EMBL" id="MST85350.1"/>
    </source>
</evidence>
<organism evidence="14 15">
    <name type="scientific">Hallella mizrahii</name>
    <dbReference type="NCBI Taxonomy" id="2606637"/>
    <lineage>
        <taxon>Bacteria</taxon>
        <taxon>Pseudomonadati</taxon>
        <taxon>Bacteroidota</taxon>
        <taxon>Bacteroidia</taxon>
        <taxon>Bacteroidales</taxon>
        <taxon>Prevotellaceae</taxon>
        <taxon>Hallella</taxon>
    </lineage>
</organism>
<keyword evidence="10 13" id="KW-1133">Transmembrane helix</keyword>
<keyword evidence="7 13" id="KW-0812">Transmembrane</keyword>
<evidence type="ECO:0000256" key="1">
    <source>
        <dbReference type="ARBA" id="ARBA00004429"/>
    </source>
</evidence>
<feature type="transmembrane region" description="Helical" evidence="13">
    <location>
        <begin position="62"/>
        <end position="81"/>
    </location>
</feature>
<dbReference type="GO" id="GO:0020037">
    <property type="term" value="F:heme binding"/>
    <property type="evidence" value="ECO:0007669"/>
    <property type="project" value="TreeGrafter"/>
</dbReference>
<dbReference type="GO" id="GO:0005886">
    <property type="term" value="C:plasma membrane"/>
    <property type="evidence" value="ECO:0007669"/>
    <property type="project" value="UniProtKB-SubCell"/>
</dbReference>
<feature type="transmembrane region" description="Helical" evidence="13">
    <location>
        <begin position="411"/>
        <end position="435"/>
    </location>
</feature>
<feature type="transmembrane region" description="Helical" evidence="13">
    <location>
        <begin position="228"/>
        <end position="246"/>
    </location>
</feature>
<evidence type="ECO:0000256" key="3">
    <source>
        <dbReference type="ARBA" id="ARBA00022448"/>
    </source>
</evidence>
<keyword evidence="3 13" id="KW-0813">Transport</keyword>
<dbReference type="GO" id="GO:0070069">
    <property type="term" value="C:cytochrome complex"/>
    <property type="evidence" value="ECO:0007669"/>
    <property type="project" value="UniProtKB-UniRule"/>
</dbReference>
<evidence type="ECO:0000256" key="4">
    <source>
        <dbReference type="ARBA" id="ARBA00022475"/>
    </source>
</evidence>
<evidence type="ECO:0000256" key="9">
    <source>
        <dbReference type="ARBA" id="ARBA00022982"/>
    </source>
</evidence>